<name>A0A7X2H7P9_9BACL</name>
<evidence type="ECO:0000313" key="1">
    <source>
        <dbReference type="EMBL" id="MRN55061.1"/>
    </source>
</evidence>
<dbReference type="AlphaFoldDB" id="A0A7X2H7P9"/>
<dbReference type="Proteomes" id="UP000463051">
    <property type="component" value="Unassembled WGS sequence"/>
</dbReference>
<evidence type="ECO:0000313" key="2">
    <source>
        <dbReference type="Proteomes" id="UP000463051"/>
    </source>
</evidence>
<protein>
    <submittedName>
        <fullName evidence="1">DUF1848 family protein</fullName>
    </submittedName>
</protein>
<comment type="caution">
    <text evidence="1">The sequence shown here is derived from an EMBL/GenBank/DDBJ whole genome shotgun (WGS) entry which is preliminary data.</text>
</comment>
<keyword evidence="2" id="KW-1185">Reference proteome</keyword>
<gene>
    <name evidence="1" type="ORF">GJB61_18955</name>
</gene>
<dbReference type="InterPro" id="IPR014998">
    <property type="entry name" value="DUF1848"/>
</dbReference>
<organism evidence="1 2">
    <name type="scientific">Paenibacillus monticola</name>
    <dbReference type="NCBI Taxonomy" id="2666075"/>
    <lineage>
        <taxon>Bacteria</taxon>
        <taxon>Bacillati</taxon>
        <taxon>Bacillota</taxon>
        <taxon>Bacilli</taxon>
        <taxon>Bacillales</taxon>
        <taxon>Paenibacillaceae</taxon>
        <taxon>Paenibacillus</taxon>
    </lineage>
</organism>
<reference evidence="1 2" key="1">
    <citation type="submission" date="2019-11" db="EMBL/GenBank/DDBJ databases">
        <title>Paenibacillus monticola sp. nov., a novel PGPR strain isolated from mountain sample in China.</title>
        <authorList>
            <person name="Zhao Q."/>
            <person name="Li H.-P."/>
            <person name="Zhang J.-L."/>
        </authorList>
    </citation>
    <scope>NUCLEOTIDE SEQUENCE [LARGE SCALE GENOMIC DNA]</scope>
    <source>
        <strain evidence="1 2">LC-T2</strain>
    </source>
</reference>
<dbReference type="Pfam" id="PF08902">
    <property type="entry name" value="DUF1848"/>
    <property type="match status" value="1"/>
</dbReference>
<accession>A0A7X2H7P9</accession>
<dbReference type="EMBL" id="WJXB01000007">
    <property type="protein sequence ID" value="MRN55061.1"/>
    <property type="molecule type" value="Genomic_DNA"/>
</dbReference>
<proteinExistence type="predicted"/>
<sequence>MIISASRRTDIPGFYSDWFMNRLQEGYVLVKNPRNPNRTSRINLNPEVIDCLVFWTKNPKPMLKKLDIIEKMGYPFYFQYTLTPYDTKVEKGLPPKAELMETFKRLSDQIGPERIVWRYDPVIINTEFSVEYHLDAFGKMADELGKYTHRCIFSYIDLYPKVQKRVKGIVEDEVNELNMNRIAEGFSTIASEYQLSLSTCSETIDLSSFGISHAACIDQSMVEEIIGCPIRAKKDPNQRMACGCVESVDIGSYDSCSYGCMYCYATTSQDTVLKNMRQHNKKSPILIGEPNPDHLVTDRTAKSQKITQLTLF</sequence>